<feature type="non-terminal residue" evidence="3">
    <location>
        <position position="97"/>
    </location>
</feature>
<reference evidence="3" key="1">
    <citation type="journal article" date="2014" name="Front. Microbiol.">
        <title>High frequency of phylogenetically diverse reductive dehalogenase-homologous genes in deep subseafloor sedimentary metagenomes.</title>
        <authorList>
            <person name="Kawai M."/>
            <person name="Futagami T."/>
            <person name="Toyoda A."/>
            <person name="Takaki Y."/>
            <person name="Nishi S."/>
            <person name="Hori S."/>
            <person name="Arai W."/>
            <person name="Tsubouchi T."/>
            <person name="Morono Y."/>
            <person name="Uchiyama I."/>
            <person name="Ito T."/>
            <person name="Fujiyama A."/>
            <person name="Inagaki F."/>
            <person name="Takami H."/>
        </authorList>
    </citation>
    <scope>NUCLEOTIDE SEQUENCE</scope>
    <source>
        <strain evidence="3">Expedition CK06-06</strain>
    </source>
</reference>
<dbReference type="AlphaFoldDB" id="X1IYD4"/>
<sequence length="97" mass="10640">MRRHRGLLRTQSGNFLVAVVLILGLAAAAVMTLVLLHARDETSESETHRVTHVTPTQSDYVKRGFKPNEKKPPKTSEPASPIRSGKETTAIKADPEP</sequence>
<accession>X1IYD4</accession>
<keyword evidence="2" id="KW-0472">Membrane</keyword>
<keyword evidence="2" id="KW-1133">Transmembrane helix</keyword>
<keyword evidence="2" id="KW-0812">Transmembrane</keyword>
<evidence type="ECO:0000256" key="2">
    <source>
        <dbReference type="SAM" id="Phobius"/>
    </source>
</evidence>
<protein>
    <submittedName>
        <fullName evidence="3">Uncharacterized protein</fullName>
    </submittedName>
</protein>
<proteinExistence type="predicted"/>
<name>X1IYD4_9ZZZZ</name>
<feature type="compositionally biased region" description="Basic and acidic residues" evidence="1">
    <location>
        <begin position="60"/>
        <end position="74"/>
    </location>
</feature>
<evidence type="ECO:0000313" key="3">
    <source>
        <dbReference type="EMBL" id="GAH74275.1"/>
    </source>
</evidence>
<feature type="transmembrane region" description="Helical" evidence="2">
    <location>
        <begin position="12"/>
        <end position="36"/>
    </location>
</feature>
<evidence type="ECO:0000256" key="1">
    <source>
        <dbReference type="SAM" id="MobiDB-lite"/>
    </source>
</evidence>
<organism evidence="3">
    <name type="scientific">marine sediment metagenome</name>
    <dbReference type="NCBI Taxonomy" id="412755"/>
    <lineage>
        <taxon>unclassified sequences</taxon>
        <taxon>metagenomes</taxon>
        <taxon>ecological metagenomes</taxon>
    </lineage>
</organism>
<feature type="region of interest" description="Disordered" evidence="1">
    <location>
        <begin position="41"/>
        <end position="97"/>
    </location>
</feature>
<gene>
    <name evidence="3" type="ORF">S03H2_45871</name>
</gene>
<dbReference type="EMBL" id="BARU01028765">
    <property type="protein sequence ID" value="GAH74275.1"/>
    <property type="molecule type" value="Genomic_DNA"/>
</dbReference>
<comment type="caution">
    <text evidence="3">The sequence shown here is derived from an EMBL/GenBank/DDBJ whole genome shotgun (WGS) entry which is preliminary data.</text>
</comment>